<comment type="caution">
    <text evidence="1">The sequence shown here is derived from an EMBL/GenBank/DDBJ whole genome shotgun (WGS) entry which is preliminary data.</text>
</comment>
<protein>
    <submittedName>
        <fullName evidence="1">Uncharacterized protein</fullName>
    </submittedName>
</protein>
<proteinExistence type="predicted"/>
<organism evidence="1 2">
    <name type="scientific">Caldibacillus debilis</name>
    <dbReference type="NCBI Taxonomy" id="301148"/>
    <lineage>
        <taxon>Bacteria</taxon>
        <taxon>Bacillati</taxon>
        <taxon>Bacillota</taxon>
        <taxon>Bacilli</taxon>
        <taxon>Bacillales</taxon>
        <taxon>Bacillaceae</taxon>
        <taxon>Caldibacillus</taxon>
    </lineage>
</organism>
<accession>A0A150MDK4</accession>
<evidence type="ECO:0000313" key="1">
    <source>
        <dbReference type="EMBL" id="KYD22640.1"/>
    </source>
</evidence>
<reference evidence="1 2" key="1">
    <citation type="submission" date="2016-01" db="EMBL/GenBank/DDBJ databases">
        <title>Draft Genome Sequences of Seven Thermophilic Sporeformers Isolated from Foods.</title>
        <authorList>
            <person name="Berendsen E.M."/>
            <person name="Wells-Bennik M.H."/>
            <person name="Krawcyk A.O."/>
            <person name="De Jong A."/>
            <person name="Holsappel S."/>
            <person name="Eijlander R.T."/>
            <person name="Kuipers O.P."/>
        </authorList>
    </citation>
    <scope>NUCLEOTIDE SEQUENCE [LARGE SCALE GENOMIC DNA]</scope>
    <source>
        <strain evidence="1 2">B4135</strain>
    </source>
</reference>
<dbReference type="EMBL" id="LQYT01000009">
    <property type="protein sequence ID" value="KYD22640.1"/>
    <property type="molecule type" value="Genomic_DNA"/>
</dbReference>
<dbReference type="Proteomes" id="UP000075683">
    <property type="component" value="Unassembled WGS sequence"/>
</dbReference>
<evidence type="ECO:0000313" key="2">
    <source>
        <dbReference type="Proteomes" id="UP000075683"/>
    </source>
</evidence>
<name>A0A150MDK4_9BACI</name>
<sequence length="88" mass="10089">MMVSRRFSTGLHNARNFSPGNLVWKGRTEKIEMMALPFNLPFFHIFFAPDPGKNPLCRSRGAFRDMTKRITCIRRNGFFCCGTAKKTG</sequence>
<gene>
    <name evidence="1" type="ORF">B4135_1123</name>
</gene>
<dbReference type="AlphaFoldDB" id="A0A150MDK4"/>
<dbReference type="STRING" id="301148.B4135_1123"/>